<keyword evidence="2" id="KW-0378">Hydrolase</keyword>
<dbReference type="EMBL" id="WMBR01000007">
    <property type="protein sequence ID" value="MXP23814.1"/>
    <property type="molecule type" value="Genomic_DNA"/>
</dbReference>
<dbReference type="AlphaFoldDB" id="A0A6L7GUV2"/>
<dbReference type="Gene3D" id="3.10.450.30">
    <property type="entry name" value="Microbial ribonucleases"/>
    <property type="match status" value="1"/>
</dbReference>
<dbReference type="Pfam" id="PF00545">
    <property type="entry name" value="Ribonuclease"/>
    <property type="match status" value="1"/>
</dbReference>
<keyword evidence="3" id="KW-0472">Membrane</keyword>
<dbReference type="GO" id="GO:0003723">
    <property type="term" value="F:RNA binding"/>
    <property type="evidence" value="ECO:0007669"/>
    <property type="project" value="InterPro"/>
</dbReference>
<keyword evidence="3" id="KW-1133">Transmembrane helix</keyword>
<protein>
    <submittedName>
        <fullName evidence="4">Guanine-specific ribonuclease N1 and T1</fullName>
    </submittedName>
</protein>
<evidence type="ECO:0000313" key="5">
    <source>
        <dbReference type="Proteomes" id="UP000475545"/>
    </source>
</evidence>
<feature type="transmembrane region" description="Helical" evidence="3">
    <location>
        <begin position="12"/>
        <end position="32"/>
    </location>
</feature>
<reference evidence="4 5" key="1">
    <citation type="submission" date="2019-11" db="EMBL/GenBank/DDBJ databases">
        <title>Gordonia sp. nov., a novel actinobacterium isolated from mangrove soil in Hainan.</title>
        <authorList>
            <person name="Huang X."/>
            <person name="Xie Y."/>
            <person name="Chu X."/>
            <person name="Xiao K."/>
        </authorList>
    </citation>
    <scope>NUCLEOTIDE SEQUENCE [LARGE SCALE GENOMIC DNA]</scope>
    <source>
        <strain evidence="4 5">HNM0687</strain>
    </source>
</reference>
<keyword evidence="5" id="KW-1185">Reference proteome</keyword>
<dbReference type="InterPro" id="IPR000026">
    <property type="entry name" value="N1-like"/>
</dbReference>
<proteinExistence type="predicted"/>
<accession>A0A6L7GUV2</accession>
<evidence type="ECO:0000313" key="4">
    <source>
        <dbReference type="EMBL" id="MXP23814.1"/>
    </source>
</evidence>
<gene>
    <name evidence="4" type="ORF">GIY30_20975</name>
</gene>
<evidence type="ECO:0000256" key="2">
    <source>
        <dbReference type="ARBA" id="ARBA00022801"/>
    </source>
</evidence>
<dbReference type="Proteomes" id="UP000475545">
    <property type="component" value="Unassembled WGS sequence"/>
</dbReference>
<dbReference type="SUPFAM" id="SSF53933">
    <property type="entry name" value="Microbial ribonucleases"/>
    <property type="match status" value="1"/>
</dbReference>
<evidence type="ECO:0000256" key="1">
    <source>
        <dbReference type="ARBA" id="ARBA00022722"/>
    </source>
</evidence>
<evidence type="ECO:0000256" key="3">
    <source>
        <dbReference type="SAM" id="Phobius"/>
    </source>
</evidence>
<dbReference type="GO" id="GO:0016787">
    <property type="term" value="F:hydrolase activity"/>
    <property type="evidence" value="ECO:0007669"/>
    <property type="project" value="UniProtKB-KW"/>
</dbReference>
<keyword evidence="1" id="KW-0540">Nuclease</keyword>
<name>A0A6L7GUV2_9ACTN</name>
<comment type="caution">
    <text evidence="4">The sequence shown here is derived from an EMBL/GenBank/DDBJ whole genome shotgun (WGS) entry which is preliminary data.</text>
</comment>
<dbReference type="GO" id="GO:0004521">
    <property type="term" value="F:RNA endonuclease activity"/>
    <property type="evidence" value="ECO:0007669"/>
    <property type="project" value="InterPro"/>
</dbReference>
<dbReference type="InterPro" id="IPR016191">
    <property type="entry name" value="Ribonuclease/ribotoxin"/>
</dbReference>
<dbReference type="RefSeq" id="WP_160904017.1">
    <property type="nucleotide sequence ID" value="NZ_CP102850.1"/>
</dbReference>
<sequence>MTRTSAARRRTIWSVVGGLLAIAVVVVTWVFGGGADDGSQAARGVSAGTTAPATADIPDHVRQTLALIDAGAWPEAADAPGTRGGAVFRNNEGLLPDADAEGTRITYREWDVNPKEPGRSRDAERIVTGSDGSAWYTDDHYRSFVQIRGPDR</sequence>
<organism evidence="4 5">
    <name type="scientific">Gordonia mangrovi</name>
    <dbReference type="NCBI Taxonomy" id="2665643"/>
    <lineage>
        <taxon>Bacteria</taxon>
        <taxon>Bacillati</taxon>
        <taxon>Actinomycetota</taxon>
        <taxon>Actinomycetes</taxon>
        <taxon>Mycobacteriales</taxon>
        <taxon>Gordoniaceae</taxon>
        <taxon>Gordonia</taxon>
    </lineage>
</organism>
<keyword evidence="3" id="KW-0812">Transmembrane</keyword>